<organism evidence="5 6">
    <name type="scientific">Pseudobacter ginsenosidimutans</name>
    <dbReference type="NCBI Taxonomy" id="661488"/>
    <lineage>
        <taxon>Bacteria</taxon>
        <taxon>Pseudomonadati</taxon>
        <taxon>Bacteroidota</taxon>
        <taxon>Chitinophagia</taxon>
        <taxon>Chitinophagales</taxon>
        <taxon>Chitinophagaceae</taxon>
        <taxon>Pseudobacter</taxon>
    </lineage>
</organism>
<reference evidence="5 6" key="1">
    <citation type="submission" date="2019-02" db="EMBL/GenBank/DDBJ databases">
        <title>Genomic Encyclopedia of Type Strains, Phase IV (KMG-IV): sequencing the most valuable type-strain genomes for metagenomic binning, comparative biology and taxonomic classification.</title>
        <authorList>
            <person name="Goeker M."/>
        </authorList>
    </citation>
    <scope>NUCLEOTIDE SEQUENCE [LARGE SCALE GENOMIC DNA]</scope>
    <source>
        <strain evidence="5 6">DSM 18116</strain>
    </source>
</reference>
<dbReference type="Pfam" id="PF04577">
    <property type="entry name" value="Glyco_transf_61"/>
    <property type="match status" value="1"/>
</dbReference>
<dbReference type="InterPro" id="IPR007657">
    <property type="entry name" value="Glycosyltransferase_61"/>
</dbReference>
<dbReference type="RefSeq" id="WP_130542650.1">
    <property type="nucleotide sequence ID" value="NZ_SGXA01000002.1"/>
</dbReference>
<evidence type="ECO:0000313" key="6">
    <source>
        <dbReference type="Proteomes" id="UP000293874"/>
    </source>
</evidence>
<accession>A0A4V2F131</accession>
<keyword evidence="2" id="KW-0808">Transferase</keyword>
<keyword evidence="3" id="KW-0325">Glycoprotein</keyword>
<evidence type="ECO:0000256" key="1">
    <source>
        <dbReference type="ARBA" id="ARBA00022676"/>
    </source>
</evidence>
<gene>
    <name evidence="5" type="ORF">EV199_4127</name>
</gene>
<dbReference type="EMBL" id="SGXA01000002">
    <property type="protein sequence ID" value="RZS72211.1"/>
    <property type="molecule type" value="Genomic_DNA"/>
</dbReference>
<keyword evidence="1" id="KW-0328">Glycosyltransferase</keyword>
<evidence type="ECO:0000256" key="2">
    <source>
        <dbReference type="ARBA" id="ARBA00022679"/>
    </source>
</evidence>
<evidence type="ECO:0000256" key="3">
    <source>
        <dbReference type="ARBA" id="ARBA00023180"/>
    </source>
</evidence>
<feature type="domain" description="Glycosyltransferase 61 catalytic" evidence="4">
    <location>
        <begin position="167"/>
        <end position="341"/>
    </location>
</feature>
<protein>
    <submittedName>
        <fullName evidence="5">Uncharacterized protein DUF563</fullName>
    </submittedName>
</protein>
<sequence length="404" mass="46170">MIHFFKTVLSQAWNATEALLGPALSRLSPSSRVIGPPKGFYNTTLEYWTAYKENQANEYIKLTESEEFFNLIKPVTIDSVVHKNFLNRVSYQIAAQFIAHIPGGRVLGDNCMIIAPDDKLLGDVSRQFKVNEDFGRMKIFKTIKLPRITRLNGLTAVAGYAGGSYNYFHWTFDVLPRLLLLERSGWLEKCDQVIINELKMPFHHESLSLLNLPVQKFVFSHDKVQYDAEQLLIPSVPDTGDFLPDWSLQALKKKYDEGMKRPIIIEAPKIYISRRHAKKRKVLNEEALIQLLIGEGFQVFSPEKMSLEEQAALYRQAEIIIAPHGASQVNLLFCHPGATIIEIFSEKWVNPCYWGLANRLDLRYGYLIGGESWNDNAYGVESDVVVDIQEMQKLLNKVLMESKK</sequence>
<dbReference type="InterPro" id="IPR049625">
    <property type="entry name" value="Glyco_transf_61_cat"/>
</dbReference>
<proteinExistence type="predicted"/>
<dbReference type="Proteomes" id="UP000293874">
    <property type="component" value="Unassembled WGS sequence"/>
</dbReference>
<evidence type="ECO:0000313" key="5">
    <source>
        <dbReference type="EMBL" id="RZS72211.1"/>
    </source>
</evidence>
<dbReference type="GO" id="GO:0016757">
    <property type="term" value="F:glycosyltransferase activity"/>
    <property type="evidence" value="ECO:0007669"/>
    <property type="project" value="UniProtKB-KW"/>
</dbReference>
<dbReference type="PANTHER" id="PTHR20961">
    <property type="entry name" value="GLYCOSYLTRANSFERASE"/>
    <property type="match status" value="1"/>
</dbReference>
<comment type="caution">
    <text evidence="5">The sequence shown here is derived from an EMBL/GenBank/DDBJ whole genome shotgun (WGS) entry which is preliminary data.</text>
</comment>
<dbReference type="AlphaFoldDB" id="A0A4V2F131"/>
<evidence type="ECO:0000259" key="4">
    <source>
        <dbReference type="Pfam" id="PF04577"/>
    </source>
</evidence>
<keyword evidence="6" id="KW-1185">Reference proteome</keyword>
<name>A0A4V2F131_9BACT</name>